<sequence length="34" mass="3956">MRDRAAELGRRIQAEDGVARTVEAFHRHLPRRLA</sequence>
<dbReference type="EMBL" id="CAGS01000573">
    <property type="protein sequence ID" value="CCF85914.1"/>
    <property type="molecule type" value="Genomic_DNA"/>
</dbReference>
<comment type="caution">
    <text evidence="1">The sequence shown here is derived from an EMBL/GenBank/DDBJ whole genome shotgun (WGS) entry which is preliminary data.</text>
</comment>
<protein>
    <submittedName>
        <fullName evidence="1">Uncharacterized protein</fullName>
    </submittedName>
</protein>
<keyword evidence="2" id="KW-1185">Reference proteome</keyword>
<evidence type="ECO:0000313" key="2">
    <source>
        <dbReference type="Proteomes" id="UP000004221"/>
    </source>
</evidence>
<name>I4EMK1_9BACT</name>
<organism evidence="1 2">
    <name type="scientific">Nitrolancea hollandica Lb</name>
    <dbReference type="NCBI Taxonomy" id="1129897"/>
    <lineage>
        <taxon>Bacteria</taxon>
        <taxon>Pseudomonadati</taxon>
        <taxon>Thermomicrobiota</taxon>
        <taxon>Thermomicrobia</taxon>
        <taxon>Sphaerobacterales</taxon>
        <taxon>Sphaerobacterineae</taxon>
        <taxon>Sphaerobacteraceae</taxon>
        <taxon>Nitrolancea</taxon>
    </lineage>
</organism>
<dbReference type="AlphaFoldDB" id="I4EMK1"/>
<accession>I4EMK1</accession>
<dbReference type="Proteomes" id="UP000004221">
    <property type="component" value="Unassembled WGS sequence"/>
</dbReference>
<gene>
    <name evidence="1" type="ORF">NITHO_6140001</name>
</gene>
<reference evidence="1 2" key="1">
    <citation type="journal article" date="2012" name="ISME J.">
        <title>Nitrification expanded: discovery, physiology and genomics of a nitrite-oxidizing bacterium from the phylum Chloroflexi.</title>
        <authorList>
            <person name="Sorokin D.Y."/>
            <person name="Lucker S."/>
            <person name="Vejmelkova D."/>
            <person name="Kostrikina N.A."/>
            <person name="Kleerebezem R."/>
            <person name="Rijpstra W.I."/>
            <person name="Damste J.S."/>
            <person name="Le Paslier D."/>
            <person name="Muyzer G."/>
            <person name="Wagner M."/>
            <person name="van Loosdrecht M.C."/>
            <person name="Daims H."/>
        </authorList>
    </citation>
    <scope>NUCLEOTIDE SEQUENCE [LARGE SCALE GENOMIC DNA]</scope>
    <source>
        <strain evidence="2">none</strain>
    </source>
</reference>
<evidence type="ECO:0000313" key="1">
    <source>
        <dbReference type="EMBL" id="CCF85914.1"/>
    </source>
</evidence>
<proteinExistence type="predicted"/>